<sequence length="275" mass="31441">MIRDDCEIYVIGKGFVKPDELTCGNQVHTLDGLAPTVTEVQNVTSDWVTGRINSIDSGAHNVDLTDDARSLYYSDRHGLKFISWGEIYKHTADKRYMPTKYQPVLSYPDLQTPPVHKDSELEQIARMIAVHEYDRELFRSIADSATSLDALMLIDMLEFWCSVTPGKGWFERVSVKSRSHLIKDRYFLDELCRLAVLAGYTAAVTDYIPYQWMLKVSYESMPIPGSRPKNQKYYKIFHTGLMYNIDAGNKPILGRSKGRCFYLPTASILNQKGMK</sequence>
<gene>
    <name evidence="1" type="ORF">SEA_TRINA_91</name>
</gene>
<protein>
    <submittedName>
        <fullName evidence="1">Uncharacterized protein</fullName>
    </submittedName>
</protein>
<dbReference type="OrthoDB" id="31858at10239"/>
<evidence type="ECO:0000313" key="2">
    <source>
        <dbReference type="Proteomes" id="UP000231419"/>
    </source>
</evidence>
<accession>A0A2D0ZM68</accession>
<dbReference type="Proteomes" id="UP000231419">
    <property type="component" value="Segment"/>
</dbReference>
<organism evidence="1 2">
    <name type="scientific">Rhodococcus phage Trina</name>
    <dbReference type="NCBI Taxonomy" id="2027905"/>
    <lineage>
        <taxon>Viruses</taxon>
        <taxon>Duplodnaviria</taxon>
        <taxon>Heunggongvirae</taxon>
        <taxon>Uroviricota</taxon>
        <taxon>Caudoviricetes</taxon>
        <taxon>Trinavirus</taxon>
        <taxon>Trinavirus trina</taxon>
    </lineage>
</organism>
<proteinExistence type="predicted"/>
<reference evidence="2" key="1">
    <citation type="submission" date="2017-08" db="EMBL/GenBank/DDBJ databases">
        <authorList>
            <person name="de Groot N.N."/>
        </authorList>
    </citation>
    <scope>NUCLEOTIDE SEQUENCE [LARGE SCALE GENOMIC DNA]</scope>
</reference>
<name>A0A2D0ZM68_9CAUD</name>
<keyword evidence="2" id="KW-1185">Reference proteome</keyword>
<dbReference type="EMBL" id="MF668286">
    <property type="protein sequence ID" value="ASZ74905.1"/>
    <property type="molecule type" value="Genomic_DNA"/>
</dbReference>
<evidence type="ECO:0000313" key="1">
    <source>
        <dbReference type="EMBL" id="ASZ74905.1"/>
    </source>
</evidence>